<organism evidence="5">
    <name type="scientific">mine drainage metagenome</name>
    <dbReference type="NCBI Taxonomy" id="410659"/>
    <lineage>
        <taxon>unclassified sequences</taxon>
        <taxon>metagenomes</taxon>
        <taxon>ecological metagenomes</taxon>
    </lineage>
</organism>
<evidence type="ECO:0000313" key="5">
    <source>
        <dbReference type="EMBL" id="CBH98752.1"/>
    </source>
</evidence>
<dbReference type="InterPro" id="IPR012334">
    <property type="entry name" value="Pectin_lyas_fold"/>
</dbReference>
<evidence type="ECO:0000256" key="2">
    <source>
        <dbReference type="ARBA" id="ARBA00022525"/>
    </source>
</evidence>
<feature type="domain" description="Right handed beta helix" evidence="4">
    <location>
        <begin position="175"/>
        <end position="321"/>
    </location>
</feature>
<proteinExistence type="predicted"/>
<gene>
    <name evidence="5" type="ORF">CARN2_4234</name>
</gene>
<dbReference type="GO" id="GO:0016837">
    <property type="term" value="F:carbon-oxygen lyase activity, acting on polysaccharides"/>
    <property type="evidence" value="ECO:0007669"/>
    <property type="project" value="TreeGrafter"/>
</dbReference>
<accession>E6PUZ5</accession>
<dbReference type="Gene3D" id="2.160.20.10">
    <property type="entry name" value="Single-stranded right-handed beta-helix, Pectin lyase-like"/>
    <property type="match status" value="2"/>
</dbReference>
<dbReference type="PANTHER" id="PTHR40088">
    <property type="entry name" value="PECTATE LYASE (EUROFUNG)"/>
    <property type="match status" value="1"/>
</dbReference>
<comment type="caution">
    <text evidence="5">The sequence shown here is derived from an EMBL/GenBank/DDBJ whole genome shotgun (WGS) entry which is preliminary data.</text>
</comment>
<dbReference type="Pfam" id="PF13229">
    <property type="entry name" value="Beta_helix"/>
    <property type="match status" value="1"/>
</dbReference>
<keyword evidence="3" id="KW-0732">Signal</keyword>
<sequence length="426" mass="44522">MWQPTTAVTPPSATGKTYYVNGATGSNSNNGLSPSTAFATPQQAANVVQAGDTVLIAAGIYHSTIYPKVSGAAGKPITFGSDGSGPAIIDGSTPVTGWTQLSGTVWTAPINFTPIAVVVNNTPLKPSQSGVSGVTSGSGLWYASGGILTVDFGSTMGTANPSTADIVVPNNNGAQTVVYFYNNNYLTFNGLTVRGSGAGGIWGYGSNIIVSNCNLEFNGKAGVNFMAMQGNANANNQVLYSRVANNVLLNWPRGNNGFADAGGGWSGGLAFTNSLNGVARGNVVYDNGGEGIISYGSSPGTPTGGTLFEQNVAFDNWSVNMYFDNQPNDIARQNILFNHPMNTNDWLKPPSAGYPWNQLYKYSVGLMLADEYNSSGGSANLANTQVYPAGHPKLLHLWPVKLPQAGRSDYAYSAAVAMREAASFRR</sequence>
<keyword evidence="2" id="KW-0964">Secreted</keyword>
<dbReference type="InterPro" id="IPR052052">
    <property type="entry name" value="Polysaccharide_Lyase_9"/>
</dbReference>
<dbReference type="InterPro" id="IPR039448">
    <property type="entry name" value="Beta_helix"/>
</dbReference>
<name>E6PUZ5_9ZZZZ</name>
<evidence type="ECO:0000259" key="4">
    <source>
        <dbReference type="Pfam" id="PF13229"/>
    </source>
</evidence>
<reference evidence="5" key="1">
    <citation type="submission" date="2009-10" db="EMBL/GenBank/DDBJ databases">
        <title>Diversity of trophic interactions inside an arsenic-rich microbial ecosystem.</title>
        <authorList>
            <person name="Bertin P.N."/>
            <person name="Heinrich-Salmeron A."/>
            <person name="Pelletier E."/>
            <person name="Goulhen-Chollet F."/>
            <person name="Arsene-Ploetze F."/>
            <person name="Gallien S."/>
            <person name="Calteau A."/>
            <person name="Vallenet D."/>
            <person name="Casiot C."/>
            <person name="Chane-Woon-Ming B."/>
            <person name="Giloteaux L."/>
            <person name="Barakat M."/>
            <person name="Bonnefoy V."/>
            <person name="Bruneel O."/>
            <person name="Chandler M."/>
            <person name="Cleiss J."/>
            <person name="Duran R."/>
            <person name="Elbaz-Poulichet F."/>
            <person name="Fonknechten N."/>
            <person name="Lauga B."/>
            <person name="Mornico D."/>
            <person name="Ortet P."/>
            <person name="Schaeffer C."/>
            <person name="Siguier P."/>
            <person name="Alexander Thil Smith A."/>
            <person name="Van Dorsselaer A."/>
            <person name="Weissenbach J."/>
            <person name="Medigue C."/>
            <person name="Le Paslier D."/>
        </authorList>
    </citation>
    <scope>NUCLEOTIDE SEQUENCE</scope>
</reference>
<comment type="subcellular location">
    <subcellularLocation>
        <location evidence="1">Secreted</location>
    </subcellularLocation>
</comment>
<protein>
    <recommendedName>
        <fullName evidence="4">Right handed beta helix domain-containing protein</fullName>
    </recommendedName>
</protein>
<dbReference type="PANTHER" id="PTHR40088:SF2">
    <property type="entry name" value="SECRETED SUGAR HYDROLASE"/>
    <property type="match status" value="1"/>
</dbReference>
<dbReference type="InterPro" id="IPR011050">
    <property type="entry name" value="Pectin_lyase_fold/virulence"/>
</dbReference>
<dbReference type="EMBL" id="CABM01000061">
    <property type="protein sequence ID" value="CBH98752.1"/>
    <property type="molecule type" value="Genomic_DNA"/>
</dbReference>
<evidence type="ECO:0000256" key="3">
    <source>
        <dbReference type="ARBA" id="ARBA00022729"/>
    </source>
</evidence>
<dbReference type="SUPFAM" id="SSF51126">
    <property type="entry name" value="Pectin lyase-like"/>
    <property type="match status" value="1"/>
</dbReference>
<evidence type="ECO:0000256" key="1">
    <source>
        <dbReference type="ARBA" id="ARBA00004613"/>
    </source>
</evidence>
<dbReference type="AlphaFoldDB" id="E6PUZ5"/>
<dbReference type="GO" id="GO:0005576">
    <property type="term" value="C:extracellular region"/>
    <property type="evidence" value="ECO:0007669"/>
    <property type="project" value="UniProtKB-SubCell"/>
</dbReference>